<evidence type="ECO:0000256" key="3">
    <source>
        <dbReference type="ARBA" id="ARBA00011989"/>
    </source>
</evidence>
<evidence type="ECO:0000256" key="2">
    <source>
        <dbReference type="ARBA" id="ARBA00009263"/>
    </source>
</evidence>
<comment type="similarity">
    <text evidence="2 5">Belongs to the NAD(P)-dependent epimerase/dehydratase family. GDP-mannose 4,6-dehydratase subfamily.</text>
</comment>
<dbReference type="InterPro" id="IPR036291">
    <property type="entry name" value="NAD(P)-bd_dom_sf"/>
</dbReference>
<dbReference type="Gene3D" id="3.40.50.720">
    <property type="entry name" value="NAD(P)-binding Rossmann-like Domain"/>
    <property type="match status" value="1"/>
</dbReference>
<evidence type="ECO:0000313" key="8">
    <source>
        <dbReference type="Proteomes" id="UP001597011"/>
    </source>
</evidence>
<keyword evidence="4 5" id="KW-0456">Lyase</keyword>
<reference evidence="8" key="1">
    <citation type="journal article" date="2019" name="Int. J. Syst. Evol. Microbiol.">
        <title>The Global Catalogue of Microorganisms (GCM) 10K type strain sequencing project: providing services to taxonomists for standard genome sequencing and annotation.</title>
        <authorList>
            <consortium name="The Broad Institute Genomics Platform"/>
            <consortium name="The Broad Institute Genome Sequencing Center for Infectious Disease"/>
            <person name="Wu L."/>
            <person name="Ma J."/>
        </authorList>
    </citation>
    <scope>NUCLEOTIDE SEQUENCE [LARGE SCALE GENOMIC DNA]</scope>
    <source>
        <strain evidence="8">CCUG 60529</strain>
    </source>
</reference>
<dbReference type="CDD" id="cd05260">
    <property type="entry name" value="GDP_MD_SDR_e"/>
    <property type="match status" value="1"/>
</dbReference>
<keyword evidence="8" id="KW-1185">Reference proteome</keyword>
<accession>A0ABW3BNS1</accession>
<proteinExistence type="inferred from homology"/>
<dbReference type="Gene3D" id="3.90.25.10">
    <property type="entry name" value="UDP-galactose 4-epimerase, domain 1"/>
    <property type="match status" value="1"/>
</dbReference>
<comment type="caution">
    <text evidence="5">Lacks conserved residue(s) required for the propagation of feature annotation.</text>
</comment>
<organism evidence="7 8">
    <name type="scientific">Mariniflexile aquimaris</name>
    <dbReference type="NCBI Taxonomy" id="881009"/>
    <lineage>
        <taxon>Bacteria</taxon>
        <taxon>Pseudomonadati</taxon>
        <taxon>Bacteroidota</taxon>
        <taxon>Flavobacteriia</taxon>
        <taxon>Flavobacteriales</taxon>
        <taxon>Flavobacteriaceae</taxon>
        <taxon>Mariniflexile</taxon>
    </lineage>
</organism>
<evidence type="ECO:0000256" key="5">
    <source>
        <dbReference type="HAMAP-Rule" id="MF_00955"/>
    </source>
</evidence>
<evidence type="ECO:0000259" key="6">
    <source>
        <dbReference type="Pfam" id="PF16363"/>
    </source>
</evidence>
<dbReference type="SUPFAM" id="SSF51735">
    <property type="entry name" value="NAD(P)-binding Rossmann-fold domains"/>
    <property type="match status" value="1"/>
</dbReference>
<dbReference type="EC" id="4.2.1.47" evidence="3 5"/>
<evidence type="ECO:0000313" key="7">
    <source>
        <dbReference type="EMBL" id="MFD0834731.1"/>
    </source>
</evidence>
<dbReference type="NCBIfam" id="TIGR01472">
    <property type="entry name" value="gmd"/>
    <property type="match status" value="1"/>
</dbReference>
<dbReference type="InterPro" id="IPR006368">
    <property type="entry name" value="GDP_Man_deHydtase"/>
</dbReference>
<dbReference type="InterPro" id="IPR016040">
    <property type="entry name" value="NAD(P)-bd_dom"/>
</dbReference>
<comment type="caution">
    <text evidence="7">The sequence shown here is derived from an EMBL/GenBank/DDBJ whole genome shotgun (WGS) entry which is preliminary data.</text>
</comment>
<evidence type="ECO:0000256" key="4">
    <source>
        <dbReference type="ARBA" id="ARBA00023239"/>
    </source>
</evidence>
<gene>
    <name evidence="5 7" type="primary">gmd</name>
    <name evidence="7" type="ORF">ACFQ0I_03060</name>
</gene>
<dbReference type="GO" id="GO:0008446">
    <property type="term" value="F:GDP-mannose 4,6-dehydratase activity"/>
    <property type="evidence" value="ECO:0007669"/>
    <property type="project" value="UniProtKB-EC"/>
</dbReference>
<evidence type="ECO:0000256" key="1">
    <source>
        <dbReference type="ARBA" id="ARBA00001937"/>
    </source>
</evidence>
<dbReference type="RefSeq" id="WP_379939225.1">
    <property type="nucleotide sequence ID" value="NZ_JBHTIB010000002.1"/>
</dbReference>
<name>A0ABW3BNS1_9FLAO</name>
<dbReference type="PANTHER" id="PTHR43715">
    <property type="entry name" value="GDP-MANNOSE 4,6-DEHYDRATASE"/>
    <property type="match status" value="1"/>
</dbReference>
<dbReference type="HAMAP" id="MF_00955">
    <property type="entry name" value="GDP_Man_dehydratase"/>
    <property type="match status" value="1"/>
</dbReference>
<dbReference type="EMBL" id="JBHTIB010000002">
    <property type="protein sequence ID" value="MFD0834731.1"/>
    <property type="molecule type" value="Genomic_DNA"/>
</dbReference>
<sequence length="344" mass="38787">MKKAIITGITGQDAAYLAQLLLDKGYQVYGTYRRTSSTNFWRIEELGIDQHPNLTLLEYDLIDLSSAYRIISEIEPNEIYNLAAQSFVGVSFTQPLATAQITGVGALNLLEAIRTINPKIKFYQASTSEMFGKVHAIPQNEETPFHPRSPYGVAKVFAHWATLNYQESYGIFATSGILFNHESPLRGKEFVTRKITDAVAKFSLGKQDVLELGNMDAKRDWGYAKEYVDGMYRMLQIDEPGTFVLATNKTQTVRDFVSLAFQAINVDIEWKGKEENEIGINTKTGKTLIKVNPKFYRPAEVDLLIGDATKANNILNWKPKTTLKELCDMMVKKDIERNKNGATF</sequence>
<keyword evidence="5" id="KW-0521">NADP</keyword>
<feature type="domain" description="NAD(P)-binding" evidence="6">
    <location>
        <begin position="5"/>
        <end position="330"/>
    </location>
</feature>
<comment type="function">
    <text evidence="5">Catalyzes the conversion of GDP-D-mannose to GDP-4-dehydro-6-deoxy-D-mannose.</text>
</comment>
<dbReference type="PANTHER" id="PTHR43715:SF1">
    <property type="entry name" value="GDP-MANNOSE 4,6 DEHYDRATASE"/>
    <property type="match status" value="1"/>
</dbReference>
<comment type="catalytic activity">
    <reaction evidence="5">
        <text>GDP-alpha-D-mannose = GDP-4-dehydro-alpha-D-rhamnose + H2O</text>
        <dbReference type="Rhea" id="RHEA:23820"/>
        <dbReference type="ChEBI" id="CHEBI:15377"/>
        <dbReference type="ChEBI" id="CHEBI:57527"/>
        <dbReference type="ChEBI" id="CHEBI:57964"/>
        <dbReference type="EC" id="4.2.1.47"/>
    </reaction>
</comment>
<comment type="cofactor">
    <cofactor evidence="1 5">
        <name>NADP(+)</name>
        <dbReference type="ChEBI" id="CHEBI:58349"/>
    </cofactor>
</comment>
<dbReference type="Pfam" id="PF16363">
    <property type="entry name" value="GDP_Man_Dehyd"/>
    <property type="match status" value="1"/>
</dbReference>
<protein>
    <recommendedName>
        <fullName evidence="3 5">GDP-mannose 4,6-dehydratase</fullName>
        <ecNumber evidence="3 5">4.2.1.47</ecNumber>
    </recommendedName>
    <alternativeName>
        <fullName evidence="5">GDP-D-mannose dehydratase</fullName>
    </alternativeName>
</protein>
<dbReference type="Proteomes" id="UP001597011">
    <property type="component" value="Unassembled WGS sequence"/>
</dbReference>